<dbReference type="Gene3D" id="2.10.50.10">
    <property type="entry name" value="Tumor Necrosis Factor Receptor, subunit A, domain 2"/>
    <property type="match status" value="5"/>
</dbReference>
<keyword evidence="5" id="KW-1185">Reference proteome</keyword>
<dbReference type="InterPro" id="IPR053257">
    <property type="entry name" value="Cu-only_SOD"/>
</dbReference>
<dbReference type="SMART" id="SM00208">
    <property type="entry name" value="TNFR"/>
    <property type="match status" value="15"/>
</dbReference>
<feature type="transmembrane region" description="Helical" evidence="2">
    <location>
        <begin position="2950"/>
        <end position="2970"/>
    </location>
</feature>
<dbReference type="PANTHER" id="PTHR20910">
    <property type="entry name" value="AGAP001623-PA"/>
    <property type="match status" value="1"/>
</dbReference>
<evidence type="ECO:0000256" key="1">
    <source>
        <dbReference type="SAM" id="MobiDB-lite"/>
    </source>
</evidence>
<gene>
    <name evidence="4" type="ORF">PTSG_09083</name>
</gene>
<dbReference type="OrthoDB" id="9990004at2759"/>
<evidence type="ECO:0000256" key="2">
    <source>
        <dbReference type="SAM" id="Phobius"/>
    </source>
</evidence>
<dbReference type="STRING" id="946362.F2UM60"/>
<feature type="domain" description="TNFR-Cys" evidence="3">
    <location>
        <begin position="2693"/>
        <end position="2737"/>
    </location>
</feature>
<accession>F2UM60</accession>
<keyword evidence="2" id="KW-0472">Membrane</keyword>
<feature type="domain" description="TNFR-Cys" evidence="3">
    <location>
        <begin position="811"/>
        <end position="855"/>
    </location>
</feature>
<feature type="domain" description="TNFR-Cys" evidence="3">
    <location>
        <begin position="340"/>
        <end position="383"/>
    </location>
</feature>
<feature type="domain" description="TNFR-Cys" evidence="3">
    <location>
        <begin position="2545"/>
        <end position="2589"/>
    </location>
</feature>
<feature type="domain" description="TNFR-Cys" evidence="3">
    <location>
        <begin position="612"/>
        <end position="656"/>
    </location>
</feature>
<feature type="domain" description="TNFR-Cys" evidence="3">
    <location>
        <begin position="2453"/>
        <end position="2489"/>
    </location>
</feature>
<reference evidence="4" key="1">
    <citation type="submission" date="2009-08" db="EMBL/GenBank/DDBJ databases">
        <title>Annotation of Salpingoeca rosetta.</title>
        <authorList>
            <consortium name="The Broad Institute Genome Sequencing Platform"/>
            <person name="Russ C."/>
            <person name="Cuomo C."/>
            <person name="Burger G."/>
            <person name="Gray M.W."/>
            <person name="Holland P.W.H."/>
            <person name="King N."/>
            <person name="Lang F.B.F."/>
            <person name="Roger A.J."/>
            <person name="Ruiz-Trillo I."/>
            <person name="Young S.K."/>
            <person name="Zeng Q."/>
            <person name="Gargeya S."/>
            <person name="Alvarado L."/>
            <person name="Berlin A."/>
            <person name="Chapman S.B."/>
            <person name="Chen Z."/>
            <person name="Freedman E."/>
            <person name="Gellesch M."/>
            <person name="Goldberg J."/>
            <person name="Griggs A."/>
            <person name="Gujja S."/>
            <person name="Heilman E."/>
            <person name="Heiman D."/>
            <person name="Howarth C."/>
            <person name="Mehta T."/>
            <person name="Neiman D."/>
            <person name="Pearson M."/>
            <person name="Roberts A."/>
            <person name="Saif S."/>
            <person name="Shea T."/>
            <person name="Shenoy N."/>
            <person name="Sisk P."/>
            <person name="Stolte C."/>
            <person name="Sykes S."/>
            <person name="White J."/>
            <person name="Yandava C."/>
            <person name="Haas B."/>
            <person name="Nusbaum C."/>
            <person name="Birren B."/>
        </authorList>
    </citation>
    <scope>NUCLEOTIDE SEQUENCE [LARGE SCALE GENOMIC DNA]</scope>
    <source>
        <strain evidence="4">ATCC 50818</strain>
    </source>
</reference>
<dbReference type="RefSeq" id="XP_004989885.1">
    <property type="nucleotide sequence ID" value="XM_004989828.1"/>
</dbReference>
<feature type="transmembrane region" description="Helical" evidence="2">
    <location>
        <begin position="2999"/>
        <end position="3020"/>
    </location>
</feature>
<feature type="transmembrane region" description="Helical" evidence="2">
    <location>
        <begin position="2909"/>
        <end position="2930"/>
    </location>
</feature>
<evidence type="ECO:0000313" key="4">
    <source>
        <dbReference type="EMBL" id="EGD78209.1"/>
    </source>
</evidence>
<dbReference type="InterPro" id="IPR001368">
    <property type="entry name" value="TNFR/NGFR_Cys_rich_reg"/>
</dbReference>
<dbReference type="EMBL" id="GL832981">
    <property type="protein sequence ID" value="EGD78209.1"/>
    <property type="molecule type" value="Genomic_DNA"/>
</dbReference>
<evidence type="ECO:0000259" key="3">
    <source>
        <dbReference type="SMART" id="SM00208"/>
    </source>
</evidence>
<feature type="transmembrane region" description="Helical" evidence="2">
    <location>
        <begin position="2874"/>
        <end position="2897"/>
    </location>
</feature>
<feature type="transmembrane region" description="Helical" evidence="2">
    <location>
        <begin position="2814"/>
        <end position="2831"/>
    </location>
</feature>
<feature type="domain" description="TNFR-Cys" evidence="3">
    <location>
        <begin position="240"/>
        <end position="284"/>
    </location>
</feature>
<dbReference type="GeneID" id="16070439"/>
<keyword evidence="2" id="KW-0812">Transmembrane</keyword>
<dbReference type="InParanoid" id="F2UM60"/>
<organism evidence="5">
    <name type="scientific">Salpingoeca rosetta (strain ATCC 50818 / BSB-021)</name>
    <dbReference type="NCBI Taxonomy" id="946362"/>
    <lineage>
        <taxon>Eukaryota</taxon>
        <taxon>Choanoflagellata</taxon>
        <taxon>Craspedida</taxon>
        <taxon>Salpingoecidae</taxon>
        <taxon>Salpingoeca</taxon>
    </lineage>
</organism>
<feature type="domain" description="TNFR-Cys" evidence="3">
    <location>
        <begin position="2645"/>
        <end position="2687"/>
    </location>
</feature>
<name>F2UM60_SALR5</name>
<feature type="domain" description="TNFR-Cys" evidence="3">
    <location>
        <begin position="144"/>
        <end position="185"/>
    </location>
</feature>
<evidence type="ECO:0000313" key="5">
    <source>
        <dbReference type="Proteomes" id="UP000007799"/>
    </source>
</evidence>
<dbReference type="PANTHER" id="PTHR20910:SF1">
    <property type="entry name" value="SUPEROXIDE DISMUTASE COPPER_ZINC BINDING DOMAIN-CONTAINING PROTEIN"/>
    <property type="match status" value="1"/>
</dbReference>
<dbReference type="eggNOG" id="ENOG502S903">
    <property type="taxonomic scope" value="Eukaryota"/>
</dbReference>
<feature type="region of interest" description="Disordered" evidence="1">
    <location>
        <begin position="2126"/>
        <end position="2164"/>
    </location>
</feature>
<proteinExistence type="predicted"/>
<feature type="domain" description="TNFR-Cys" evidence="3">
    <location>
        <begin position="290"/>
        <end position="334"/>
    </location>
</feature>
<feature type="domain" description="TNFR-Cys" evidence="3">
    <location>
        <begin position="737"/>
        <end position="781"/>
    </location>
</feature>
<feature type="domain" description="TNFR-Cys" evidence="3">
    <location>
        <begin position="2495"/>
        <end position="2539"/>
    </location>
</feature>
<feature type="domain" description="TNFR-Cys" evidence="3">
    <location>
        <begin position="464"/>
        <end position="508"/>
    </location>
</feature>
<dbReference type="Proteomes" id="UP000007799">
    <property type="component" value="Unassembled WGS sequence"/>
</dbReference>
<feature type="domain" description="TNFR-Cys" evidence="3">
    <location>
        <begin position="191"/>
        <end position="234"/>
    </location>
</feature>
<protein>
    <recommendedName>
        <fullName evidence="3">TNFR-Cys domain-containing protein</fullName>
    </recommendedName>
</protein>
<sequence>MSSAPQSLVSLSHTSSSSRPRLRFLLILLFSALLGFATFTHGAAETTTGSTIQPIITFPQTTTQQECIPAPQYLIDVATCKQMCSGSYQNDERTICWAGCDWYNDGGDEYCKCACSQGVPRSDLQNPCVTGCGFADDTSKVLLCPANEFAQVENDGSQSCTPVTACSTATEYQVVAPTASSDRQCAVLSTCSPSQYEVTAATATSDRECQDVSVCDRRTEFEQQPPTTTSDRECATITICEAATQYETKAPTSTSDRECAPVTICTRGTEFEVTPPTATTDRVCQLITQCDPQSEYQTVSPTFNSDRECAALTTCSVDTEYESTPPTATTDRTCSNLTVCGASQFEAQAATATSDRTCQDITICLRATQYEQAPPTTTSDRECQDVSVCDRRTEFEQHAPTATSDRECATITTCNARTEYETKAPTSTTDRECTTLTPCVRGEEYQSVGPTATSDRECTPITHCHVLGKYQTIPATFSTDAVCANLSRCDATTQYELGAPTATSDRVCDDLASCNIDQYETAAPTATSDRTCANVTVCDAATEYETAAPTATSDRTCANVNTCSIEQYETAAPTATSDRTCANVTACDAATQYETAAPTATSDRTCANVTACDAAAEYETAAPTATSDRTCANVTVCDAATQYETAAPTATSDRTCANVTACDAAAEYETVAPTATSDRACANVTACDTATEYETVAPTATSDRTCANVTACDAATEYETVAPTATSDRTCANVTACDAATEYETAAPTATSDRTCANVTACDTATQYEIAAPTATSDRTCSNVNTCSIEQYETAAPTATSDRECANLTVCDPATQFQATAPTSVSDRQCANITACGAATQYETAAATPTSDRTCARLLLCGPSQYEVRAPTPTTDRVCQTANFTSVVHATVTTQTVASGLAPAAARVPFSQPALLPVSVAGTGRAEVALPNTDVAASATYSLAAVAALNITDAITATADVYHDSSSVVIHARVADALGDTTNILPGTLTAEVVADAQLTTALTTVGSTAPHTLTCTCAVRSQTHGLCQATCSVPQDWFTALAVGTTASASIAVQASSTGSARASPRRTIAAVTVHGSSAAVTPPTNAIFLRLPEAPVAPGDAATVQVGARLSAFPLGGFVVKLECADAAGKATFGAVAIDDTTWSSFAAGEGTSAVSIGAVLAEGAAQVSGQDDAAVLFTVALNLDDDAATTVQTLLNINLTVSEVLDNANNIRTTATRTYAVDFTGLASSVLSSAGPVTGAVRIRPVRAVGAVSFVSTTPRILNTAPLTGVSDAAAFSIDTRLVLSDGQLVSTATSALAATTTVQQCAVASGPPTLVSLEQDCSGGVVSTLDTSGGTAVLEISTTTTLGRAAAAVLTRRVLVEVWSPRLPLMVATAPSVLRPIAGWREPAANSANSSTCDAPRWQTPHVQVTATFASGDQEVSAVDVTGLVAAGITANDTTVLAAANEDEVGVAALRPLRALRSGAVRVMVVRAGDGIGSGTVLGEAAQATVVVDPATTPDAYIGWQGIDAVAVSNVDLRPVSGSDPAGAGWLDAVVFEVAVATHALRAEGASTALLASLVLEDGWREPLVPARDVLFTSMAADQITIDAGNRATVAVGATSGSRELVAAQLTSTAVDAATGNNAACVPRVRANVTLDLDLPAPTGVRVSGVVSRITPAGDAAALAGIATGFSIGVAVAFEDGTERDMTTDGRVTATVAPSAAGATVERGANGALRVEAIAAAPNSPSISLVTVAFDGGNGPASVVNTTFQVLTVKYTALRTTARPFPAYAGSQSVSVTELAPINGTAPLQYQRAQLATAMMLDDGSELALDAGDVVYAVRRADDDDSAAQLLQGAVVEPSTPGNITVLATAFGSFEESPRFGLSVVDDAVHVVALRSLSTTSGIALTSQQGQTAGFAVCAAELSDGTQLPQLYSNGRAQYPSLIQLSVSDADVLRINSTTGEVVLLANSPGVLQIVAQVTSAPSVVTTTDVSCNLQPALGDVDVGQMSGVPVPGPLSIGDELQVQVRVNTGSTDIGSFTMELQYDASIVSFVGADATFGGSLEATDDGQGSLRLGGVVSSSGVGGSAAAIAHVTFQAVSAGAFVVEGAVTDLLDRQLPSQPIVAGLPSAVVAGRVWISVTGADGGEQQRRRRSGVRLPVPPPQSLAQPRRRRNADSDPFASAADVDGDGRFTIGDAFFTLRYVVLETQEFAGADGAAVQAILAEDPRRRSALDADRDGTVRLRDSRLQSQVATGKAVFLGSIPGVDVAVNQDTSACGVSVSATVFEPGLGGAAASSTRVFVLVDGLAQDGGTTATLLSLPGTGTGIDVAQLSPALSDAVAVYGSEPGAQAVLLEAVPSNASAPVSAVYTALLPPAVDTQLIGVSVFAVVSRGVRTYATFFGNQATTGAPVVPSRRTETVRAFANADVDAAVLDTGLDSGYNPLTTAALNNTRAQQYCIRQCVATGDDVVSAYFYNTTAFTCVSTSTCDTLSEYESEPATSTSNRECEPLRACDAATEYETAAPTATSDRTCANVTACDAATEYETAAPTATSDRTCANVTACDAATEYETAAPTATSDRTCANVTACDAATEYETEAPTATSDRTCANVTACDAATEYETAAPTATSDRTCANVTACDAATEYETEAPTATSDRTCSNVNTCSIEQYETAAPTATSDRTCANVTSCAGDQYEIAAPTATSDRTCANVTACDAATEYETAAPTATSDRTCANVTACDTATQYEIAAPTATSDRTCSNVNTCSIEQYETAAPTATSDRECANLTVCDPVTQFQATAPTATSDRLCANLTSSSTQSPTAAAAIASVQIPEASNLGLAVSVLGALVCCFGLVRTVRTPVWPLFLSLALCHVYFGVESVALSDDISFSLVADRCLALGAFKLALSLSCLCWLGACVLQSSTDINPFTLRPLGLFAIVCAIPITTAVALVAAAPSSFGASTGWCDLHQPLARGLAGILASCTLGFSPLIYASIRRIRHRRQFFMGDIVDDLFGNESRIQRPLLAAAILLVVANRVSLNLPVHLSVDDDIPEHMPVVNVMCAVALTAVSLVFLCTRLGRSDNNGSNKGGLAGYASPNNSGDPSKFVHLNTMPADDVPRSFVSRISKRGAFSPSTPAHLPGSISRSMLTSFRYLPRYENDSSSDDVSGMSISDKVHEDVSGIHEDTSSSSILRGLTSLDISDGGESIDLFPVAIDRQEVENADVESIEDNVVVV</sequence>
<keyword evidence="2" id="KW-1133">Transmembrane helix</keyword>
<feature type="transmembrane region" description="Helical" evidence="2">
    <location>
        <begin position="3032"/>
        <end position="3053"/>
    </location>
</feature>
<feature type="domain" description="TNFR-Cys" evidence="3">
    <location>
        <begin position="2595"/>
        <end position="2639"/>
    </location>
</feature>
<feature type="transmembrane region" description="Helical" evidence="2">
    <location>
        <begin position="2838"/>
        <end position="2854"/>
    </location>
</feature>
<dbReference type="Gene3D" id="2.60.40.680">
    <property type="match status" value="1"/>
</dbReference>